<proteinExistence type="predicted"/>
<evidence type="ECO:0000259" key="1">
    <source>
        <dbReference type="Pfam" id="PF14594"/>
    </source>
</evidence>
<accession>A0ABU3WTP7</accession>
<dbReference type="EMBL" id="WBMO01000001">
    <property type="protein sequence ID" value="MDV2477153.1"/>
    <property type="molecule type" value="Genomic_DNA"/>
</dbReference>
<feature type="domain" description="Gp28/Gp37-like" evidence="1">
    <location>
        <begin position="38"/>
        <end position="525"/>
    </location>
</feature>
<dbReference type="Proteomes" id="UP001275440">
    <property type="component" value="Unassembled WGS sequence"/>
</dbReference>
<keyword evidence="4" id="KW-1185">Reference proteome</keyword>
<gene>
    <name evidence="2" type="ORF">F8M49_20755</name>
    <name evidence="3" type="ORF">F8M49_21990</name>
</gene>
<dbReference type="InterPro" id="IPR029432">
    <property type="entry name" value="Gp28/Gp37-like_dom"/>
</dbReference>
<dbReference type="Pfam" id="PF14594">
    <property type="entry name" value="Sipho_Gp37"/>
    <property type="match status" value="1"/>
</dbReference>
<dbReference type="RefSeq" id="WP_371305455.1">
    <property type="nucleotide sequence ID" value="NZ_JAWKJJ010000001.1"/>
</dbReference>
<dbReference type="EMBL" id="WBMO01000004">
    <property type="protein sequence ID" value="MDV2477377.1"/>
    <property type="molecule type" value="Genomic_DNA"/>
</dbReference>
<evidence type="ECO:0000313" key="4">
    <source>
        <dbReference type="Proteomes" id="UP001275440"/>
    </source>
</evidence>
<reference evidence="3 4" key="1">
    <citation type="submission" date="2019-10" db="EMBL/GenBank/DDBJ databases">
        <title>Draft Genome Assembly of Rhodococcus zopfii DSM44189.</title>
        <authorList>
            <person name="Sutton J.M."/>
            <person name="Akob D.M."/>
            <person name="Bushman T.J."/>
        </authorList>
    </citation>
    <scope>NUCLEOTIDE SEQUENCE [LARGE SCALE GENOMIC DNA]</scope>
    <source>
        <strain evidence="3 4">DSM 44189</strain>
    </source>
</reference>
<comment type="caution">
    <text evidence="3">The sequence shown here is derived from an EMBL/GenBank/DDBJ whole genome shotgun (WGS) entry which is preliminary data.</text>
</comment>
<protein>
    <submittedName>
        <fullName evidence="3">Phage tail protein</fullName>
    </submittedName>
</protein>
<sequence length="553" mass="61843">MSTPVAEPVDLIDFDAEFEGLVQQLKDEAEARLAPPEMSIYDGDANLRAIIRNEISANIAWLHNEVGTAVIDLPVDYYLAEWLIDVDNRETTQAILRVDKDGARWTGLLEEIQIHHTDNGTRFVRAIFKHDLQHLHHIFAWSNPFLPAELQLPRLWMCFSQHIRWAIKTTMLVNIMRLESSLWMLPDDPLDPAGWFNFNQSTWTMVVKPDLPDNPDRSPAGVIHSRFKSMYEATKRAVQDAQLTWEPRRYFPGDPEPWPGAQIAYGTIVWDLVDNSAFTTGTSFGGTLFDGLWHELVNIGGDGKTETTETVPDPNMPDLYKTAGALGSDPSVPAVVWRDGEHSAIQASMFSHRPAGPVGVVGGGHSAPGINEGISATIISLAGFLGSMIGQSQIGPAIDAVLRPIYMDTVGAFGKWKNIIRAQRLGKHHLHERWADGADRAYTLSWVLAMRTAMFATRETTRCTITVADGAPWRIGQRGFGHCFLGTRVGFTIRELPGRIFVEQISELRLAWDRKTAPLWKIQIGQREPEDPVLKAFEILQDFLGMLRDLGVL</sequence>
<evidence type="ECO:0000313" key="3">
    <source>
        <dbReference type="EMBL" id="MDV2477377.1"/>
    </source>
</evidence>
<name>A0ABU3WTP7_9NOCA</name>
<organism evidence="3 4">
    <name type="scientific">Rhodococcus zopfii</name>
    <dbReference type="NCBI Taxonomy" id="43772"/>
    <lineage>
        <taxon>Bacteria</taxon>
        <taxon>Bacillati</taxon>
        <taxon>Actinomycetota</taxon>
        <taxon>Actinomycetes</taxon>
        <taxon>Mycobacteriales</taxon>
        <taxon>Nocardiaceae</taxon>
        <taxon>Rhodococcus</taxon>
    </lineage>
</organism>
<evidence type="ECO:0000313" key="2">
    <source>
        <dbReference type="EMBL" id="MDV2477153.1"/>
    </source>
</evidence>